<feature type="region of interest" description="Disordered" evidence="3">
    <location>
        <begin position="842"/>
        <end position="872"/>
    </location>
</feature>
<keyword evidence="6" id="KW-1185">Reference proteome</keyword>
<dbReference type="Pfam" id="PF25793">
    <property type="entry name" value="WHD_2nd_NFRKB"/>
    <property type="match status" value="1"/>
</dbReference>
<sequence length="1420" mass="159161">MAKYNKTPKCGNSAPIELHFARFCEEAKPTSYEPRESPSSSYTSPYFIGASPLFSSLGHLSNPDLCKIADRVMAIVKNSFRVSRMNGDFSPVTVSSEEDDESSASLASTSDGGSASDADSGMGSDEIDLSEFGESGMEFCQVGNQSCSIPLELYDLSDLGAVLSIETWNDCLTEEERFALAEYLPDMEQEGFALNLKELFCGMNFHFGSPVMNFFNRLKGGYFDPRVVLYRQGLNLFKRRHYYHWLRNYQNCILGNLVQIRDIWMNCNGYSIKEKLRVLNMLKRKRSFGYDKNGDLGSETNSESDNSSEDYWSKRFTMNRRATKLSQKVPFEVFSQRSRMDMEPVRFGKEKSKGILKIASAKGCKNNKGSNFPLLFDNGAEKAEMPRVSHGFGQKNYYSGFDLLNGGGRGVAGSYFEEQGNTFAGQREWNSGGRIKIARSGLMKSKNKKDFLEEEPERYVGLPDYLSRGRNSDQEVTIASYDYGPVTSVKKLNHSDRNLKHTAKDGLQHRLPKSKVSKGSAISPPFRQQKVYDESVSLNNFDMLDDRSIRGKKWKAGDHHSCDVSRSGIDSKVKSYKVLPAEMSEPLFQPEYRTKISQGKLRDKSSHQLRVSDKYSRDRPTYAQSEETESDSSDQGEEAGDGYPYASRSELPSTATETRQSKIVKPVHDPKKSSKAAKSNKRDRSHPLDGAMSGHTAEDEPYCKNVKQKGKTNYKSYLPEGKSARKHQAVHISEESQLASLGSYAVERKRKGSADAHHSFQQANENCNLGSSILDKAEDNFDANTGLQDMQLQEDRSVNKNKKSTDYAFEIDHHQSSNIPGMGCNSLLEDIGKGQDGYLEGLDGPSYQQFSSKKQIEDSSTTKKRGKRKADVPVSSHLLLPEPIIAEKVASELELDTRTQRKSFTLITPTIHTGFSFSVIHLLSAVRKALVSPHMEDNAEIGNHLEKVKGEPKRLPQVATDIPHSHSQDQMEGSFLEPCGQSSLPSLTLQEIVNHVRSNPGDPCILETQEPLQDLIRGALRIFSSRTAPLGAKGWKALVSYEKLSKRWAWIGPLSVSSSDNDNAEETSAETWCIPHKMLVKLVDAFANWLKSGQETLQQIGSLPAPPAMLPVLDEKERFRDLRAQKSLNTIRPSSEEVRAYFRKEELLRYSIPDRAFQYTAFDGKKSIVAPLRRGGGKPTSKARDHFMLKPDRPPHVTVLCLVRDAAARLPGSVGTRADVCTLIRDSQYIVEDVTDAQINQVVSGALDRLHYERDPCVQFDGDRKLWVYLHRDREDEDFEDDGTSSTKKWKRQRKDTTDNSDIAAMNDTNFVAAGDLTTVGSSGYDFHPDLNVDSSAVNMGDNGELVYSDLRPTKENFQSFINTSHLDRRQDNLISWEVLGVNHLPENKMLCQENSTNDDFDDESFSRDRSAAFLSGSLL</sequence>
<gene>
    <name evidence="5" type="ORF">IEQ34_000671</name>
</gene>
<evidence type="ECO:0000313" key="6">
    <source>
        <dbReference type="Proteomes" id="UP000775213"/>
    </source>
</evidence>
<evidence type="ECO:0000256" key="1">
    <source>
        <dbReference type="ARBA" id="ARBA00004123"/>
    </source>
</evidence>
<comment type="subcellular location">
    <subcellularLocation>
        <location evidence="1">Nucleus</location>
    </subcellularLocation>
</comment>
<dbReference type="Proteomes" id="UP000775213">
    <property type="component" value="Unassembled WGS sequence"/>
</dbReference>
<evidence type="ECO:0000313" key="5">
    <source>
        <dbReference type="EMBL" id="KAH0470948.1"/>
    </source>
</evidence>
<comment type="caution">
    <text evidence="5">The sequence shown here is derived from an EMBL/GenBank/DDBJ whole genome shotgun (WGS) entry which is preliminary data.</text>
</comment>
<feature type="compositionally biased region" description="Basic and acidic residues" evidence="3">
    <location>
        <begin position="600"/>
        <end position="620"/>
    </location>
</feature>
<protein>
    <recommendedName>
        <fullName evidence="4">DEUBAD domain-containing protein</fullName>
    </recommendedName>
</protein>
<dbReference type="GO" id="GO:0031011">
    <property type="term" value="C:Ino80 complex"/>
    <property type="evidence" value="ECO:0007669"/>
    <property type="project" value="InterPro"/>
</dbReference>
<feature type="region of interest" description="Disordered" evidence="3">
    <location>
        <begin position="502"/>
        <end position="528"/>
    </location>
</feature>
<dbReference type="CDD" id="cd21865">
    <property type="entry name" value="DEUBAD_NFRKB"/>
    <property type="match status" value="1"/>
</dbReference>
<dbReference type="PROSITE" id="PS51916">
    <property type="entry name" value="DEUBAD"/>
    <property type="match status" value="1"/>
</dbReference>
<proteinExistence type="predicted"/>
<accession>A0AAV7HTL3</accession>
<feature type="region of interest" description="Disordered" evidence="3">
    <location>
        <begin position="595"/>
        <end position="707"/>
    </location>
</feature>
<feature type="domain" description="DEUBAD" evidence="4">
    <location>
        <begin position="150"/>
        <end position="263"/>
    </location>
</feature>
<evidence type="ECO:0000256" key="2">
    <source>
        <dbReference type="ARBA" id="ARBA00023242"/>
    </source>
</evidence>
<feature type="compositionally biased region" description="Acidic residues" evidence="3">
    <location>
        <begin position="626"/>
        <end position="640"/>
    </location>
</feature>
<evidence type="ECO:0000256" key="3">
    <source>
        <dbReference type="SAM" id="MobiDB-lite"/>
    </source>
</evidence>
<dbReference type="PANTHER" id="PTHR13052:SF0">
    <property type="entry name" value="DNA-BINDING PROTEIN-LIKE"/>
    <property type="match status" value="1"/>
</dbReference>
<reference evidence="5 6" key="1">
    <citation type="journal article" date="2021" name="Hortic Res">
        <title>Chromosome-scale assembly of the Dendrobium chrysotoxum genome enhances the understanding of orchid evolution.</title>
        <authorList>
            <person name="Zhang Y."/>
            <person name="Zhang G.Q."/>
            <person name="Zhang D."/>
            <person name="Liu X.D."/>
            <person name="Xu X.Y."/>
            <person name="Sun W.H."/>
            <person name="Yu X."/>
            <person name="Zhu X."/>
            <person name="Wang Z.W."/>
            <person name="Zhao X."/>
            <person name="Zhong W.Y."/>
            <person name="Chen H."/>
            <person name="Yin W.L."/>
            <person name="Huang T."/>
            <person name="Niu S.C."/>
            <person name="Liu Z.J."/>
        </authorList>
    </citation>
    <scope>NUCLEOTIDE SEQUENCE [LARGE SCALE GENOMIC DNA]</scope>
    <source>
        <strain evidence="5">Lindl</strain>
    </source>
</reference>
<feature type="region of interest" description="Disordered" evidence="3">
    <location>
        <begin position="1277"/>
        <end position="1301"/>
    </location>
</feature>
<dbReference type="EMBL" id="JAGFBR010000001">
    <property type="protein sequence ID" value="KAH0470948.1"/>
    <property type="molecule type" value="Genomic_DNA"/>
</dbReference>
<feature type="region of interest" description="Disordered" evidence="3">
    <location>
        <begin position="91"/>
        <end position="127"/>
    </location>
</feature>
<keyword evidence="2" id="KW-0539">Nucleus</keyword>
<feature type="compositionally biased region" description="Low complexity" evidence="3">
    <location>
        <begin position="103"/>
        <end position="124"/>
    </location>
</feature>
<dbReference type="InterPro" id="IPR044867">
    <property type="entry name" value="DEUBAD_dom"/>
</dbReference>
<dbReference type="InterPro" id="IPR024867">
    <property type="entry name" value="NFRKB"/>
</dbReference>
<name>A0AAV7HTL3_DENCH</name>
<organism evidence="5 6">
    <name type="scientific">Dendrobium chrysotoxum</name>
    <name type="common">Orchid</name>
    <dbReference type="NCBI Taxonomy" id="161865"/>
    <lineage>
        <taxon>Eukaryota</taxon>
        <taxon>Viridiplantae</taxon>
        <taxon>Streptophyta</taxon>
        <taxon>Embryophyta</taxon>
        <taxon>Tracheophyta</taxon>
        <taxon>Spermatophyta</taxon>
        <taxon>Magnoliopsida</taxon>
        <taxon>Liliopsida</taxon>
        <taxon>Asparagales</taxon>
        <taxon>Orchidaceae</taxon>
        <taxon>Epidendroideae</taxon>
        <taxon>Malaxideae</taxon>
        <taxon>Dendrobiinae</taxon>
        <taxon>Dendrobium</taxon>
    </lineage>
</organism>
<evidence type="ECO:0000259" key="4">
    <source>
        <dbReference type="PROSITE" id="PS51916"/>
    </source>
</evidence>
<dbReference type="PANTHER" id="PTHR13052">
    <property type="entry name" value="NFRKB-RELATED"/>
    <property type="match status" value="1"/>
</dbReference>
<dbReference type="InterPro" id="IPR057748">
    <property type="entry name" value="NFRKB_WH_2"/>
</dbReference>